<keyword evidence="1" id="KW-0732">Signal</keyword>
<dbReference type="AlphaFoldDB" id="A0A3G8M2L9"/>
<organism evidence="2 3">
    <name type="scientific">Methylocystis rosea</name>
    <dbReference type="NCBI Taxonomy" id="173366"/>
    <lineage>
        <taxon>Bacteria</taxon>
        <taxon>Pseudomonadati</taxon>
        <taxon>Pseudomonadota</taxon>
        <taxon>Alphaproteobacteria</taxon>
        <taxon>Hyphomicrobiales</taxon>
        <taxon>Methylocystaceae</taxon>
        <taxon>Methylocystis</taxon>
    </lineage>
</organism>
<dbReference type="InterPro" id="IPR011024">
    <property type="entry name" value="G_crystallin-like"/>
</dbReference>
<dbReference type="Gene3D" id="2.60.20.10">
    <property type="entry name" value="Crystallins"/>
    <property type="match status" value="1"/>
</dbReference>
<dbReference type="RefSeq" id="WP_018407976.1">
    <property type="nucleotide sequence ID" value="NZ_CP034086.1"/>
</dbReference>
<dbReference type="EMBL" id="CP034086">
    <property type="protein sequence ID" value="AZG76176.1"/>
    <property type="molecule type" value="Genomic_DNA"/>
</dbReference>
<dbReference type="Proteomes" id="UP000273982">
    <property type="component" value="Chromosome"/>
</dbReference>
<protein>
    <recommendedName>
        <fullName evidence="4">Beta/gamma crystallin 'Greek key' domain-containing protein</fullName>
    </recommendedName>
</protein>
<gene>
    <name evidence="2" type="ORF">EHO51_05185</name>
</gene>
<evidence type="ECO:0008006" key="4">
    <source>
        <dbReference type="Google" id="ProtNLM"/>
    </source>
</evidence>
<feature type="chain" id="PRO_5018004984" description="Beta/gamma crystallin 'Greek key' domain-containing protein" evidence="1">
    <location>
        <begin position="24"/>
        <end position="126"/>
    </location>
</feature>
<proteinExistence type="predicted"/>
<dbReference type="SUPFAM" id="SSF49695">
    <property type="entry name" value="gamma-Crystallin-like"/>
    <property type="match status" value="1"/>
</dbReference>
<sequence>MKACYTAAALTAALLFFPASAQATCRIFQHRDYGGSGYTLHNFERMKMVRGESLGCTTNGHGGGCESTIYNPSWNDHVSSFRVKDGCTLTLWQHVNQGGSRFRSNRSYRYVGDRWNDQASEALCMC</sequence>
<evidence type="ECO:0000313" key="2">
    <source>
        <dbReference type="EMBL" id="AZG76176.1"/>
    </source>
</evidence>
<reference evidence="2 3" key="1">
    <citation type="submission" date="2018-11" db="EMBL/GenBank/DDBJ databases">
        <title>Genome squencing of methanotrophic bacteria isolated from alkaline groundwater in Korea.</title>
        <authorList>
            <person name="Nguyen L.N."/>
        </authorList>
    </citation>
    <scope>NUCLEOTIDE SEQUENCE [LARGE SCALE GENOMIC DNA]</scope>
    <source>
        <strain evidence="2 3">GW6</strain>
    </source>
</reference>
<accession>A0A3G8M2L9</accession>
<feature type="signal peptide" evidence="1">
    <location>
        <begin position="1"/>
        <end position="23"/>
    </location>
</feature>
<name>A0A3G8M2L9_9HYPH</name>
<dbReference type="KEGG" id="mros:EHO51_05185"/>
<evidence type="ECO:0000313" key="3">
    <source>
        <dbReference type="Proteomes" id="UP000273982"/>
    </source>
</evidence>
<evidence type="ECO:0000256" key="1">
    <source>
        <dbReference type="SAM" id="SignalP"/>
    </source>
</evidence>